<dbReference type="Proteomes" id="UP000019109">
    <property type="component" value="Unassembled WGS sequence"/>
</dbReference>
<dbReference type="Gene3D" id="3.30.457.10">
    <property type="entry name" value="Copper amine oxidase-like, N-terminal domain"/>
    <property type="match status" value="1"/>
</dbReference>
<name>W4V671_9FIRM</name>
<gene>
    <name evidence="2" type="ORF">JCM21531_1748</name>
</gene>
<feature type="domain" description="Copper amine oxidase-like N-terminal" evidence="1">
    <location>
        <begin position="2"/>
        <end position="93"/>
    </location>
</feature>
<dbReference type="SUPFAM" id="SSF55383">
    <property type="entry name" value="Copper amine oxidase, domain N"/>
    <property type="match status" value="1"/>
</dbReference>
<evidence type="ECO:0000313" key="2">
    <source>
        <dbReference type="EMBL" id="GAE88313.1"/>
    </source>
</evidence>
<dbReference type="RefSeq" id="WP_243467309.1">
    <property type="nucleotide sequence ID" value="NZ_BAVR01000016.1"/>
</dbReference>
<dbReference type="Pfam" id="PF07833">
    <property type="entry name" value="Cu_amine_oxidN1"/>
    <property type="match status" value="1"/>
</dbReference>
<accession>W4V671</accession>
<evidence type="ECO:0000313" key="3">
    <source>
        <dbReference type="Proteomes" id="UP000019109"/>
    </source>
</evidence>
<keyword evidence="2" id="KW-0378">Hydrolase</keyword>
<keyword evidence="3" id="KW-1185">Reference proteome</keyword>
<evidence type="ECO:0000259" key="1">
    <source>
        <dbReference type="Pfam" id="PF07833"/>
    </source>
</evidence>
<reference evidence="2" key="1">
    <citation type="journal article" date="2014" name="Genome Announc.">
        <title>Draft Genome Sequence of Clostridium straminisolvens Strain JCM 21531T, Isolated from a Cellulose-Degrading Bacterial Community.</title>
        <authorList>
            <person name="Yuki M."/>
            <person name="Oshima K."/>
            <person name="Suda W."/>
            <person name="Sakamoto M."/>
            <person name="Kitamura K."/>
            <person name="Iida T."/>
            <person name="Hattori M."/>
            <person name="Ohkuma M."/>
        </authorList>
    </citation>
    <scope>NUCLEOTIDE SEQUENCE [LARGE SCALE GENOMIC DNA]</scope>
    <source>
        <strain evidence="2">JCM 21531</strain>
    </source>
</reference>
<dbReference type="InterPro" id="IPR012854">
    <property type="entry name" value="Cu_amine_oxidase-like_N"/>
</dbReference>
<dbReference type="EMBL" id="BAVR01000016">
    <property type="protein sequence ID" value="GAE88313.1"/>
    <property type="molecule type" value="Genomic_DNA"/>
</dbReference>
<sequence length="169" mass="19885">MEGEILLPFDIVKEYFDPYIFWDEALGKVTITTKDRVIRMKTDKLDAIVNNEPITLNIPVTVENDVVYIPIEFLAEFYGIEVSYIEKSNVVIIDYKKSIKQIAEPIESQAVVRKGRSVREPIIRKFDLTSGETSENTLRIFEEYDKWYKVRTWMVRSDILKNALWLLKE</sequence>
<dbReference type="InterPro" id="IPR036582">
    <property type="entry name" value="Mao_N_sf"/>
</dbReference>
<dbReference type="STRING" id="1294263.JCM21531_1748"/>
<organism evidence="2 3">
    <name type="scientific">Acetivibrio straminisolvens JCM 21531</name>
    <dbReference type="NCBI Taxonomy" id="1294263"/>
    <lineage>
        <taxon>Bacteria</taxon>
        <taxon>Bacillati</taxon>
        <taxon>Bacillota</taxon>
        <taxon>Clostridia</taxon>
        <taxon>Eubacteriales</taxon>
        <taxon>Oscillospiraceae</taxon>
        <taxon>Acetivibrio</taxon>
    </lineage>
</organism>
<proteinExistence type="predicted"/>
<protein>
    <submittedName>
        <fullName evidence="2">Spore peptidoglycan hydrolase</fullName>
    </submittedName>
</protein>
<dbReference type="AlphaFoldDB" id="W4V671"/>
<dbReference type="GO" id="GO:0016787">
    <property type="term" value="F:hydrolase activity"/>
    <property type="evidence" value="ECO:0007669"/>
    <property type="project" value="UniProtKB-KW"/>
</dbReference>
<comment type="caution">
    <text evidence="2">The sequence shown here is derived from an EMBL/GenBank/DDBJ whole genome shotgun (WGS) entry which is preliminary data.</text>
</comment>